<reference evidence="6" key="1">
    <citation type="journal article" date="2014" name="Int. J. Syst. Evol. Microbiol.">
        <title>Complete genome of a new Firmicutes species belonging to the dominant human colonic microbiota ('Ruminococcus bicirculans') reveals two chromosomes and a selective capacity to utilize plant glucans.</title>
        <authorList>
            <consortium name="NISC Comparative Sequencing Program"/>
            <person name="Wegmann U."/>
            <person name="Louis P."/>
            <person name="Goesmann A."/>
            <person name="Henrissat B."/>
            <person name="Duncan S.H."/>
            <person name="Flint H.J."/>
        </authorList>
    </citation>
    <scope>NUCLEOTIDE SEQUENCE</scope>
    <source>
        <strain evidence="6">NBRC 103408</strain>
    </source>
</reference>
<evidence type="ECO:0000256" key="2">
    <source>
        <dbReference type="ARBA" id="ARBA00022448"/>
    </source>
</evidence>
<evidence type="ECO:0000313" key="7">
    <source>
        <dbReference type="Proteomes" id="UP001161409"/>
    </source>
</evidence>
<keyword evidence="3" id="KW-0547">Nucleotide-binding</keyword>
<dbReference type="PANTHER" id="PTHR43553:SF24">
    <property type="entry name" value="ENERGY-COUPLING FACTOR TRANSPORTER ATP-BINDING PROTEIN ECFA1"/>
    <property type="match status" value="1"/>
</dbReference>
<dbReference type="CDD" id="cd03225">
    <property type="entry name" value="ABC_cobalt_CbiO_domain1"/>
    <property type="match status" value="1"/>
</dbReference>
<dbReference type="InterPro" id="IPR003593">
    <property type="entry name" value="AAA+_ATPase"/>
</dbReference>
<dbReference type="EMBL" id="BSNF01000007">
    <property type="protein sequence ID" value="GLQ06815.1"/>
    <property type="molecule type" value="Genomic_DNA"/>
</dbReference>
<dbReference type="InterPro" id="IPR003439">
    <property type="entry name" value="ABC_transporter-like_ATP-bd"/>
</dbReference>
<keyword evidence="2" id="KW-0813">Transport</keyword>
<proteinExistence type="inferred from homology"/>
<accession>A0ABQ5U562</accession>
<comment type="caution">
    <text evidence="6">The sequence shown here is derived from an EMBL/GenBank/DDBJ whole genome shotgun (WGS) entry which is preliminary data.</text>
</comment>
<evidence type="ECO:0000259" key="5">
    <source>
        <dbReference type="PROSITE" id="PS50893"/>
    </source>
</evidence>
<dbReference type="InterPro" id="IPR015856">
    <property type="entry name" value="ABC_transpr_CbiO/EcfA_su"/>
</dbReference>
<dbReference type="InterPro" id="IPR017871">
    <property type="entry name" value="ABC_transporter-like_CS"/>
</dbReference>
<dbReference type="InterPro" id="IPR050095">
    <property type="entry name" value="ECF_ABC_transporter_ATP-bd"/>
</dbReference>
<comment type="similarity">
    <text evidence="1">Belongs to the ABC transporter superfamily.</text>
</comment>
<dbReference type="InterPro" id="IPR027417">
    <property type="entry name" value="P-loop_NTPase"/>
</dbReference>
<keyword evidence="7" id="KW-1185">Reference proteome</keyword>
<organism evidence="6 7">
    <name type="scientific">Sneathiella chinensis</name>
    <dbReference type="NCBI Taxonomy" id="349750"/>
    <lineage>
        <taxon>Bacteria</taxon>
        <taxon>Pseudomonadati</taxon>
        <taxon>Pseudomonadota</taxon>
        <taxon>Alphaproteobacteria</taxon>
        <taxon>Sneathiellales</taxon>
        <taxon>Sneathiellaceae</taxon>
        <taxon>Sneathiella</taxon>
    </lineage>
</organism>
<feature type="domain" description="ABC transporter" evidence="5">
    <location>
        <begin position="2"/>
        <end position="225"/>
    </location>
</feature>
<reference evidence="6" key="2">
    <citation type="submission" date="2023-01" db="EMBL/GenBank/DDBJ databases">
        <title>Draft genome sequence of Sneathiella chinensis strain NBRC 103408.</title>
        <authorList>
            <person name="Sun Q."/>
            <person name="Mori K."/>
        </authorList>
    </citation>
    <scope>NUCLEOTIDE SEQUENCE</scope>
    <source>
        <strain evidence="6">NBRC 103408</strain>
    </source>
</reference>
<name>A0ABQ5U562_9PROT</name>
<dbReference type="PROSITE" id="PS50893">
    <property type="entry name" value="ABC_TRANSPORTER_2"/>
    <property type="match status" value="1"/>
</dbReference>
<dbReference type="PANTHER" id="PTHR43553">
    <property type="entry name" value="HEAVY METAL TRANSPORTER"/>
    <property type="match status" value="1"/>
</dbReference>
<keyword evidence="4 6" id="KW-0067">ATP-binding</keyword>
<dbReference type="SMART" id="SM00382">
    <property type="entry name" value="AAA"/>
    <property type="match status" value="1"/>
</dbReference>
<evidence type="ECO:0000256" key="4">
    <source>
        <dbReference type="ARBA" id="ARBA00022840"/>
    </source>
</evidence>
<dbReference type="Gene3D" id="3.40.50.300">
    <property type="entry name" value="P-loop containing nucleotide triphosphate hydrolases"/>
    <property type="match status" value="1"/>
</dbReference>
<dbReference type="PROSITE" id="PS00211">
    <property type="entry name" value="ABC_TRANSPORTER_1"/>
    <property type="match status" value="1"/>
</dbReference>
<dbReference type="Proteomes" id="UP001161409">
    <property type="component" value="Unassembled WGS sequence"/>
</dbReference>
<sequence length="226" mass="25296">MIELENVSVRFEGRRVLQDLNLALTEKRIGVIGLNGSGKSTFARLLNGLQLPTEGAVTVGGMDTAKSGKDVRRQVGFVFQNPENQIVYPIVREDLAFGLKNLGLAKADIPVQVERALERFRLQHLIDRRTHELSGGEKQMIALIGVAVMNPRLIVMDEPTTLLDLRNKRRLMQAVSDMEQSVVMITHDLDLLSAFDRVLCFHEGRLFDDGAPEAVIARYQQVCEEC</sequence>
<dbReference type="SUPFAM" id="SSF52540">
    <property type="entry name" value="P-loop containing nucleoside triphosphate hydrolases"/>
    <property type="match status" value="1"/>
</dbReference>
<evidence type="ECO:0000256" key="1">
    <source>
        <dbReference type="ARBA" id="ARBA00005417"/>
    </source>
</evidence>
<dbReference type="Pfam" id="PF00005">
    <property type="entry name" value="ABC_tran"/>
    <property type="match status" value="1"/>
</dbReference>
<dbReference type="GO" id="GO:0005524">
    <property type="term" value="F:ATP binding"/>
    <property type="evidence" value="ECO:0007669"/>
    <property type="project" value="UniProtKB-KW"/>
</dbReference>
<evidence type="ECO:0000313" key="6">
    <source>
        <dbReference type="EMBL" id="GLQ06815.1"/>
    </source>
</evidence>
<evidence type="ECO:0000256" key="3">
    <source>
        <dbReference type="ARBA" id="ARBA00022741"/>
    </source>
</evidence>
<gene>
    <name evidence="6" type="ORF">GCM10007924_20360</name>
</gene>
<protein>
    <submittedName>
        <fullName evidence="6">ABC transporter ATP-binding protein</fullName>
    </submittedName>
</protein>
<dbReference type="RefSeq" id="WP_169562100.1">
    <property type="nucleotide sequence ID" value="NZ_BSNF01000007.1"/>
</dbReference>